<feature type="repeat" description="Pumilio" evidence="7">
    <location>
        <begin position="333"/>
        <end position="375"/>
    </location>
</feature>
<evidence type="ECO:0000259" key="8">
    <source>
        <dbReference type="PROSITE" id="PS50303"/>
    </source>
</evidence>
<evidence type="ECO:0000313" key="9">
    <source>
        <dbReference type="EMBL" id="KIL69766.1"/>
    </source>
</evidence>
<feature type="repeat" description="Pumilio" evidence="7">
    <location>
        <begin position="224"/>
        <end position="260"/>
    </location>
</feature>
<organism evidence="9 10">
    <name type="scientific">Amanita muscaria (strain Koide BX008)</name>
    <dbReference type="NCBI Taxonomy" id="946122"/>
    <lineage>
        <taxon>Eukaryota</taxon>
        <taxon>Fungi</taxon>
        <taxon>Dikarya</taxon>
        <taxon>Basidiomycota</taxon>
        <taxon>Agaricomycotina</taxon>
        <taxon>Agaricomycetes</taxon>
        <taxon>Agaricomycetidae</taxon>
        <taxon>Agaricales</taxon>
        <taxon>Pluteineae</taxon>
        <taxon>Amanitaceae</taxon>
        <taxon>Amanita</taxon>
    </lineage>
</organism>
<feature type="repeat" description="Pumilio" evidence="7">
    <location>
        <begin position="117"/>
        <end position="153"/>
    </location>
</feature>
<dbReference type="Proteomes" id="UP000054549">
    <property type="component" value="Unassembled WGS sequence"/>
</dbReference>
<feature type="repeat" description="Pumilio" evidence="7">
    <location>
        <begin position="261"/>
        <end position="296"/>
    </location>
</feature>
<proteinExistence type="inferred from homology"/>
<dbReference type="PROSITE" id="PS50302">
    <property type="entry name" value="PUM"/>
    <property type="match status" value="6"/>
</dbReference>
<dbReference type="Pfam" id="PF00806">
    <property type="entry name" value="PUF"/>
    <property type="match status" value="8"/>
</dbReference>
<dbReference type="InterPro" id="IPR016024">
    <property type="entry name" value="ARM-type_fold"/>
</dbReference>
<dbReference type="GO" id="GO:0003730">
    <property type="term" value="F:mRNA 3'-UTR binding"/>
    <property type="evidence" value="ECO:0007669"/>
    <property type="project" value="TreeGrafter"/>
</dbReference>
<dbReference type="HOGENOM" id="CLU_004017_8_1_1"/>
<dbReference type="AlphaFoldDB" id="A0A0C2XJU5"/>
<dbReference type="STRING" id="946122.A0A0C2XJU5"/>
<dbReference type="Gene3D" id="1.25.10.10">
    <property type="entry name" value="Leucine-rich Repeat Variant"/>
    <property type="match status" value="1"/>
</dbReference>
<dbReference type="FunFam" id="1.25.10.10:FF:000004">
    <property type="entry name" value="Pumilio homolog 1 isoform 2"/>
    <property type="match status" value="1"/>
</dbReference>
<gene>
    <name evidence="9" type="ORF">M378DRAFT_68725</name>
</gene>
<dbReference type="InParanoid" id="A0A0C2XJU5"/>
<keyword evidence="10" id="KW-1185">Reference proteome</keyword>
<dbReference type="SUPFAM" id="SSF48371">
    <property type="entry name" value="ARM repeat"/>
    <property type="match status" value="1"/>
</dbReference>
<evidence type="ECO:0000256" key="7">
    <source>
        <dbReference type="PROSITE-ProRule" id="PRU00317"/>
    </source>
</evidence>
<dbReference type="PANTHER" id="PTHR12537">
    <property type="entry name" value="RNA BINDING PROTEIN PUMILIO-RELATED"/>
    <property type="match status" value="1"/>
</dbReference>
<dbReference type="InterPro" id="IPR001313">
    <property type="entry name" value="Pumilio_RNA-bd_rpt"/>
</dbReference>
<sequence length="421" mass="48389">MNASTLAYNAIRTSSSPHQSFTRLDYSGQLPLVLPYGHGPFPVYPQGMRGRRREIDPSAALRSPLLDDFRANKSRRWELRDIFGYVVEFSGDQHGSRFIQQKLETATSEEKQVVFDEIVPDNALQLIQDVFGNYVVQKLFEHGTQVQKTILANTMDGHMLSLSLQMYGCRVVQKAIEFVLPEQQVAIVKELEPHVLRCVKDANGNHVIQKLIERISQERLGFVSMFRGSVYDLATHPYGCRVLQRCLEHLSEEYTRPLLDELHNYTNALMQDQFGNYVIQFVIEHGRPHDRNLVLDRLRGNMLKMAQHKFASNVCEKALVCAEPEYRRALLLELVQPKPDGVTPIVDMMKDQFANYVLQRALIVAEGEEKESLYNLVRPQLIAMKRYSNAYNKHLGSIERLLERCSLPQSERELLSSEISR</sequence>
<accession>A0A0C2XJU5</accession>
<dbReference type="InterPro" id="IPR033133">
    <property type="entry name" value="PUM-HD"/>
</dbReference>
<evidence type="ECO:0000256" key="5">
    <source>
        <dbReference type="ARBA" id="ARBA00060736"/>
    </source>
</evidence>
<dbReference type="GO" id="GO:0000288">
    <property type="term" value="P:nuclear-transcribed mRNA catabolic process, deadenylation-dependent decay"/>
    <property type="evidence" value="ECO:0007669"/>
    <property type="project" value="TreeGrafter"/>
</dbReference>
<keyword evidence="4" id="KW-0694">RNA-binding</keyword>
<dbReference type="InterPro" id="IPR033712">
    <property type="entry name" value="Pumilio_RNA-bd"/>
</dbReference>
<protein>
    <recommendedName>
        <fullName evidence="6">Pumilio homology domain family member 3</fullName>
    </recommendedName>
</protein>
<feature type="repeat" description="Pumilio" evidence="7">
    <location>
        <begin position="154"/>
        <end position="189"/>
    </location>
</feature>
<comment type="subcellular location">
    <subcellularLocation>
        <location evidence="1">Cytoplasm</location>
    </subcellularLocation>
</comment>
<evidence type="ECO:0000256" key="2">
    <source>
        <dbReference type="ARBA" id="ARBA00022490"/>
    </source>
</evidence>
<dbReference type="InterPro" id="IPR011989">
    <property type="entry name" value="ARM-like"/>
</dbReference>
<evidence type="ECO:0000256" key="6">
    <source>
        <dbReference type="ARBA" id="ARBA00081811"/>
    </source>
</evidence>
<dbReference type="OrthoDB" id="668540at2759"/>
<dbReference type="PANTHER" id="PTHR12537:SF12">
    <property type="entry name" value="MATERNAL PROTEIN PUMILIO"/>
    <property type="match status" value="1"/>
</dbReference>
<keyword evidence="3" id="KW-0677">Repeat</keyword>
<evidence type="ECO:0000256" key="1">
    <source>
        <dbReference type="ARBA" id="ARBA00004496"/>
    </source>
</evidence>
<dbReference type="SMART" id="SM00025">
    <property type="entry name" value="Pumilio"/>
    <property type="match status" value="8"/>
</dbReference>
<reference evidence="9 10" key="1">
    <citation type="submission" date="2014-04" db="EMBL/GenBank/DDBJ databases">
        <title>Evolutionary Origins and Diversification of the Mycorrhizal Mutualists.</title>
        <authorList>
            <consortium name="DOE Joint Genome Institute"/>
            <consortium name="Mycorrhizal Genomics Consortium"/>
            <person name="Kohler A."/>
            <person name="Kuo A."/>
            <person name="Nagy L.G."/>
            <person name="Floudas D."/>
            <person name="Copeland A."/>
            <person name="Barry K.W."/>
            <person name="Cichocki N."/>
            <person name="Veneault-Fourrey C."/>
            <person name="LaButti K."/>
            <person name="Lindquist E.A."/>
            <person name="Lipzen A."/>
            <person name="Lundell T."/>
            <person name="Morin E."/>
            <person name="Murat C."/>
            <person name="Riley R."/>
            <person name="Ohm R."/>
            <person name="Sun H."/>
            <person name="Tunlid A."/>
            <person name="Henrissat B."/>
            <person name="Grigoriev I.V."/>
            <person name="Hibbett D.S."/>
            <person name="Martin F."/>
        </authorList>
    </citation>
    <scope>NUCLEOTIDE SEQUENCE [LARGE SCALE GENOMIC DNA]</scope>
    <source>
        <strain evidence="9 10">Koide BX008</strain>
    </source>
</reference>
<evidence type="ECO:0000313" key="10">
    <source>
        <dbReference type="Proteomes" id="UP000054549"/>
    </source>
</evidence>
<feature type="domain" description="PUM-HD" evidence="8">
    <location>
        <begin position="61"/>
        <end position="402"/>
    </location>
</feature>
<evidence type="ECO:0000256" key="4">
    <source>
        <dbReference type="ARBA" id="ARBA00022884"/>
    </source>
</evidence>
<keyword evidence="2" id="KW-0963">Cytoplasm</keyword>
<dbReference type="EMBL" id="KN818225">
    <property type="protein sequence ID" value="KIL69766.1"/>
    <property type="molecule type" value="Genomic_DNA"/>
</dbReference>
<dbReference type="GO" id="GO:0005737">
    <property type="term" value="C:cytoplasm"/>
    <property type="evidence" value="ECO:0007669"/>
    <property type="project" value="UniProtKB-SubCell"/>
</dbReference>
<name>A0A0C2XJU5_AMAMK</name>
<comment type="similarity">
    <text evidence="5">Belongs to the PUF3 family.</text>
</comment>
<dbReference type="PROSITE" id="PS50303">
    <property type="entry name" value="PUM_HD"/>
    <property type="match status" value="1"/>
</dbReference>
<evidence type="ECO:0000256" key="3">
    <source>
        <dbReference type="ARBA" id="ARBA00022737"/>
    </source>
</evidence>
<dbReference type="CDD" id="cd07920">
    <property type="entry name" value="Pumilio"/>
    <property type="match status" value="1"/>
</dbReference>
<feature type="repeat" description="Pumilio" evidence="7">
    <location>
        <begin position="81"/>
        <end position="116"/>
    </location>
</feature>